<protein>
    <submittedName>
        <fullName evidence="1">Uncharacterized protein</fullName>
    </submittedName>
</protein>
<dbReference type="EMBL" id="JABSTU010000007">
    <property type="protein sequence ID" value="KAH8025471.1"/>
    <property type="molecule type" value="Genomic_DNA"/>
</dbReference>
<dbReference type="AlphaFoldDB" id="A0A9J6DT95"/>
<sequence length="81" mass="9452">MTVHGMIKPPEVFSVAMCLMALLVRELPAECRIHEATWQLACFHRCPCLHNSRGLSFQQPAWPARERRRHQWAFHCSDPQV</sequence>
<proteinExistence type="predicted"/>
<dbReference type="Proteomes" id="UP000821866">
    <property type="component" value="Unassembled WGS sequence"/>
</dbReference>
<name>A0A9J6DT95_RHIMP</name>
<evidence type="ECO:0000313" key="2">
    <source>
        <dbReference type="Proteomes" id="UP000821866"/>
    </source>
</evidence>
<keyword evidence="2" id="KW-1185">Reference proteome</keyword>
<organism evidence="1 2">
    <name type="scientific">Rhipicephalus microplus</name>
    <name type="common">Cattle tick</name>
    <name type="synonym">Boophilus microplus</name>
    <dbReference type="NCBI Taxonomy" id="6941"/>
    <lineage>
        <taxon>Eukaryota</taxon>
        <taxon>Metazoa</taxon>
        <taxon>Ecdysozoa</taxon>
        <taxon>Arthropoda</taxon>
        <taxon>Chelicerata</taxon>
        <taxon>Arachnida</taxon>
        <taxon>Acari</taxon>
        <taxon>Parasitiformes</taxon>
        <taxon>Ixodida</taxon>
        <taxon>Ixodoidea</taxon>
        <taxon>Ixodidae</taxon>
        <taxon>Rhipicephalinae</taxon>
        <taxon>Rhipicephalus</taxon>
        <taxon>Boophilus</taxon>
    </lineage>
</organism>
<comment type="caution">
    <text evidence="1">The sequence shown here is derived from an EMBL/GenBank/DDBJ whole genome shotgun (WGS) entry which is preliminary data.</text>
</comment>
<evidence type="ECO:0000313" key="1">
    <source>
        <dbReference type="EMBL" id="KAH8025471.1"/>
    </source>
</evidence>
<reference evidence="1" key="2">
    <citation type="submission" date="2021-09" db="EMBL/GenBank/DDBJ databases">
        <authorList>
            <person name="Jia N."/>
            <person name="Wang J."/>
            <person name="Shi W."/>
            <person name="Du L."/>
            <person name="Sun Y."/>
            <person name="Zhan W."/>
            <person name="Jiang J."/>
            <person name="Wang Q."/>
            <person name="Zhang B."/>
            <person name="Ji P."/>
            <person name="Sakyi L.B."/>
            <person name="Cui X."/>
            <person name="Yuan T."/>
            <person name="Jiang B."/>
            <person name="Yang W."/>
            <person name="Lam T.T.-Y."/>
            <person name="Chang Q."/>
            <person name="Ding S."/>
            <person name="Wang X."/>
            <person name="Zhu J."/>
            <person name="Ruan X."/>
            <person name="Zhao L."/>
            <person name="Wei J."/>
            <person name="Que T."/>
            <person name="Du C."/>
            <person name="Cheng J."/>
            <person name="Dai P."/>
            <person name="Han X."/>
            <person name="Huang E."/>
            <person name="Gao Y."/>
            <person name="Liu J."/>
            <person name="Shao H."/>
            <person name="Ye R."/>
            <person name="Li L."/>
            <person name="Wei W."/>
            <person name="Wang X."/>
            <person name="Wang C."/>
            <person name="Huo Q."/>
            <person name="Li W."/>
            <person name="Guo W."/>
            <person name="Chen H."/>
            <person name="Chen S."/>
            <person name="Zhou L."/>
            <person name="Zhou L."/>
            <person name="Ni X."/>
            <person name="Tian J."/>
            <person name="Zhou Y."/>
            <person name="Sheng Y."/>
            <person name="Liu T."/>
            <person name="Pan Y."/>
            <person name="Xia L."/>
            <person name="Li J."/>
            <person name="Zhao F."/>
            <person name="Cao W."/>
        </authorList>
    </citation>
    <scope>NUCLEOTIDE SEQUENCE</scope>
    <source>
        <strain evidence="1">Rmic-2018</strain>
        <tissue evidence="1">Larvae</tissue>
    </source>
</reference>
<reference evidence="1" key="1">
    <citation type="journal article" date="2020" name="Cell">
        <title>Large-Scale Comparative Analyses of Tick Genomes Elucidate Their Genetic Diversity and Vector Capacities.</title>
        <authorList>
            <consortium name="Tick Genome and Microbiome Consortium (TIGMIC)"/>
            <person name="Jia N."/>
            <person name="Wang J."/>
            <person name="Shi W."/>
            <person name="Du L."/>
            <person name="Sun Y."/>
            <person name="Zhan W."/>
            <person name="Jiang J.F."/>
            <person name="Wang Q."/>
            <person name="Zhang B."/>
            <person name="Ji P."/>
            <person name="Bell-Sakyi L."/>
            <person name="Cui X.M."/>
            <person name="Yuan T.T."/>
            <person name="Jiang B.G."/>
            <person name="Yang W.F."/>
            <person name="Lam T.T."/>
            <person name="Chang Q.C."/>
            <person name="Ding S.J."/>
            <person name="Wang X.J."/>
            <person name="Zhu J.G."/>
            <person name="Ruan X.D."/>
            <person name="Zhao L."/>
            <person name="Wei J.T."/>
            <person name="Ye R.Z."/>
            <person name="Que T.C."/>
            <person name="Du C.H."/>
            <person name="Zhou Y.H."/>
            <person name="Cheng J.X."/>
            <person name="Dai P.F."/>
            <person name="Guo W.B."/>
            <person name="Han X.H."/>
            <person name="Huang E.J."/>
            <person name="Li L.F."/>
            <person name="Wei W."/>
            <person name="Gao Y.C."/>
            <person name="Liu J.Z."/>
            <person name="Shao H.Z."/>
            <person name="Wang X."/>
            <person name="Wang C.C."/>
            <person name="Yang T.C."/>
            <person name="Huo Q.B."/>
            <person name="Li W."/>
            <person name="Chen H.Y."/>
            <person name="Chen S.E."/>
            <person name="Zhou L.G."/>
            <person name="Ni X.B."/>
            <person name="Tian J.H."/>
            <person name="Sheng Y."/>
            <person name="Liu T."/>
            <person name="Pan Y.S."/>
            <person name="Xia L.Y."/>
            <person name="Li J."/>
            <person name="Zhao F."/>
            <person name="Cao W.C."/>
        </authorList>
    </citation>
    <scope>NUCLEOTIDE SEQUENCE</scope>
    <source>
        <strain evidence="1">Rmic-2018</strain>
    </source>
</reference>
<accession>A0A9J6DT95</accession>
<gene>
    <name evidence="1" type="ORF">HPB51_008386</name>
</gene>